<dbReference type="PANTHER" id="PTHR33103">
    <property type="entry name" value="OS01G0153900 PROTEIN"/>
    <property type="match status" value="1"/>
</dbReference>
<evidence type="ECO:0008006" key="3">
    <source>
        <dbReference type="Google" id="ProtNLM"/>
    </source>
</evidence>
<evidence type="ECO:0000313" key="2">
    <source>
        <dbReference type="Proteomes" id="UP001187192"/>
    </source>
</evidence>
<evidence type="ECO:0000313" key="1">
    <source>
        <dbReference type="EMBL" id="GMN23909.1"/>
    </source>
</evidence>
<accession>A0AA87YUL3</accession>
<comment type="caution">
    <text evidence="1">The sequence shown here is derived from an EMBL/GenBank/DDBJ whole genome shotgun (WGS) entry which is preliminary data.</text>
</comment>
<proteinExistence type="predicted"/>
<dbReference type="Proteomes" id="UP001187192">
    <property type="component" value="Unassembled WGS sequence"/>
</dbReference>
<reference evidence="1" key="1">
    <citation type="submission" date="2023-07" db="EMBL/GenBank/DDBJ databases">
        <title>draft genome sequence of fig (Ficus carica).</title>
        <authorList>
            <person name="Takahashi T."/>
            <person name="Nishimura K."/>
        </authorList>
    </citation>
    <scope>NUCLEOTIDE SEQUENCE</scope>
</reference>
<protein>
    <recommendedName>
        <fullName evidence="3">DUF674 family protein</fullName>
    </recommendedName>
</protein>
<gene>
    <name evidence="1" type="ORF">TIFTF001_000336</name>
</gene>
<name>A0AA87YUL3_FICCA</name>
<dbReference type="InterPro" id="IPR007750">
    <property type="entry name" value="DUF674"/>
</dbReference>
<sequence length="486" mass="54825">MADAISLKVLIDKEKNRIIYAESNEDFVDILFSFLTVPIGTIIRLTSNQSLMLKIGSMNNLYKSVENIDAQYFQTPGRKAMLLRPCNGAEPHCKKLKLKIDHNAEATKYFICATHNCTNKYYKLLSHYEDATCKCGQTMNSDRNLSETASQVHGGVFVKRLTRFIISDDLQVMPVSTAASFSLFSKHGLTDGSMVEERIFNVAGADKVLTLFVRSLVSRMPLTETFLKHEQIAELNNVILYQGSSVGSRTNEDMTQEEGITITLKLMVSKSKRIVCYAEAERDFVNLLFSFFAVPLGYLVENMRGTGSLNGCIDKLYKSVHDLDERRFISNDYREILVSPRLAFGFGYKHDLLDVGEASQPWFYYASSCQPYYRDMLTTTKSLTHSYNNVVSLTVIDPKSHKYVDESDGGFLTGPAMFIVTDSLIVTPISSIFSLSILNDLKVPFSDIEEKVVHVGKEEALRLLLYSFHSESALTNAFIREPKQEQ</sequence>
<organism evidence="1 2">
    <name type="scientific">Ficus carica</name>
    <name type="common">Common fig</name>
    <dbReference type="NCBI Taxonomy" id="3494"/>
    <lineage>
        <taxon>Eukaryota</taxon>
        <taxon>Viridiplantae</taxon>
        <taxon>Streptophyta</taxon>
        <taxon>Embryophyta</taxon>
        <taxon>Tracheophyta</taxon>
        <taxon>Spermatophyta</taxon>
        <taxon>Magnoliopsida</taxon>
        <taxon>eudicotyledons</taxon>
        <taxon>Gunneridae</taxon>
        <taxon>Pentapetalae</taxon>
        <taxon>rosids</taxon>
        <taxon>fabids</taxon>
        <taxon>Rosales</taxon>
        <taxon>Moraceae</taxon>
        <taxon>Ficeae</taxon>
        <taxon>Ficus</taxon>
    </lineage>
</organism>
<dbReference type="AlphaFoldDB" id="A0AA87YUL3"/>
<keyword evidence="2" id="KW-1185">Reference proteome</keyword>
<dbReference type="Pfam" id="PF05056">
    <property type="entry name" value="DUF674"/>
    <property type="match status" value="1"/>
</dbReference>
<dbReference type="EMBL" id="BTGU01000001">
    <property type="protein sequence ID" value="GMN23909.1"/>
    <property type="molecule type" value="Genomic_DNA"/>
</dbReference>
<dbReference type="PANTHER" id="PTHR33103:SF27">
    <property type="entry name" value="OS04G0594700 PROTEIN"/>
    <property type="match status" value="1"/>
</dbReference>